<organism evidence="2 3">
    <name type="scientific">Solanum stoloniferum</name>
    <dbReference type="NCBI Taxonomy" id="62892"/>
    <lineage>
        <taxon>Eukaryota</taxon>
        <taxon>Viridiplantae</taxon>
        <taxon>Streptophyta</taxon>
        <taxon>Embryophyta</taxon>
        <taxon>Tracheophyta</taxon>
        <taxon>Spermatophyta</taxon>
        <taxon>Magnoliopsida</taxon>
        <taxon>eudicotyledons</taxon>
        <taxon>Gunneridae</taxon>
        <taxon>Pentapetalae</taxon>
        <taxon>asterids</taxon>
        <taxon>lamiids</taxon>
        <taxon>Solanales</taxon>
        <taxon>Solanaceae</taxon>
        <taxon>Solanoideae</taxon>
        <taxon>Solaneae</taxon>
        <taxon>Solanum</taxon>
    </lineage>
</organism>
<gene>
    <name evidence="2" type="ORF">AABB24_009658</name>
</gene>
<evidence type="ECO:0000256" key="1">
    <source>
        <dbReference type="SAM" id="MobiDB-lite"/>
    </source>
</evidence>
<comment type="caution">
    <text evidence="2">The sequence shown here is derived from an EMBL/GenBank/DDBJ whole genome shotgun (WGS) entry which is preliminary data.</text>
</comment>
<feature type="non-terminal residue" evidence="2">
    <location>
        <position position="1"/>
    </location>
</feature>
<evidence type="ECO:0000313" key="2">
    <source>
        <dbReference type="EMBL" id="KAL3368962.1"/>
    </source>
</evidence>
<feature type="compositionally biased region" description="Basic residues" evidence="1">
    <location>
        <begin position="7"/>
        <end position="19"/>
    </location>
</feature>
<accession>A0ABD2UJM0</accession>
<keyword evidence="3" id="KW-1185">Reference proteome</keyword>
<reference evidence="2 3" key="1">
    <citation type="submission" date="2024-05" db="EMBL/GenBank/DDBJ databases">
        <title>De novo assembly of an allotetraploid wild potato.</title>
        <authorList>
            <person name="Hosaka A.J."/>
        </authorList>
    </citation>
    <scope>NUCLEOTIDE SEQUENCE [LARGE SCALE GENOMIC DNA]</scope>
    <source>
        <tissue evidence="2">Young leaves</tissue>
    </source>
</reference>
<feature type="region of interest" description="Disordered" evidence="1">
    <location>
        <begin position="47"/>
        <end position="105"/>
    </location>
</feature>
<feature type="region of interest" description="Disordered" evidence="1">
    <location>
        <begin position="1"/>
        <end position="20"/>
    </location>
</feature>
<dbReference type="EMBL" id="JBJKTR010000005">
    <property type="protein sequence ID" value="KAL3368962.1"/>
    <property type="molecule type" value="Genomic_DNA"/>
</dbReference>
<proteinExistence type="predicted"/>
<evidence type="ECO:0000313" key="3">
    <source>
        <dbReference type="Proteomes" id="UP001627284"/>
    </source>
</evidence>
<name>A0ABD2UJM0_9SOLN</name>
<protein>
    <submittedName>
        <fullName evidence="2">Uncharacterized protein</fullName>
    </submittedName>
</protein>
<dbReference type="Proteomes" id="UP001627284">
    <property type="component" value="Unassembled WGS sequence"/>
</dbReference>
<dbReference type="AlphaFoldDB" id="A0ABD2UJM0"/>
<sequence>KQTNKQNKTKQERKQKKMDRRILGLSVLTLMICSLLVTKTWADEDKNPEEAAANKNSNPAAVGATPTEPKNDDSDAHDSDENYVGAGGFNGQEDQFGPEIVVVGH</sequence>
<feature type="compositionally biased region" description="Basic and acidic residues" evidence="1">
    <location>
        <begin position="69"/>
        <end position="80"/>
    </location>
</feature>